<gene>
    <name evidence="7" type="ORF">BJP34_29845</name>
</gene>
<dbReference type="PANTHER" id="PTHR18968">
    <property type="entry name" value="THIAMINE PYROPHOSPHATE ENZYMES"/>
    <property type="match status" value="1"/>
</dbReference>
<dbReference type="Gene3D" id="3.40.50.970">
    <property type="match status" value="2"/>
</dbReference>
<dbReference type="CDD" id="cd00568">
    <property type="entry name" value="TPP_enzymes"/>
    <property type="match status" value="1"/>
</dbReference>
<reference evidence="8" key="1">
    <citation type="submission" date="2016-10" db="EMBL/GenBank/DDBJ databases">
        <title>Comparative genomics uncovers the prolific and rare metabolic potential of the cyanobacterial genus Moorea.</title>
        <authorList>
            <person name="Leao T."/>
            <person name="Castelao G."/>
            <person name="Korobeynikov A."/>
            <person name="Monroe E.A."/>
            <person name="Podell S."/>
            <person name="Glukhov E."/>
            <person name="Allen E."/>
            <person name="Gerwick W.H."/>
            <person name="Gerwick L."/>
        </authorList>
    </citation>
    <scope>NUCLEOTIDE SEQUENCE [LARGE SCALE GENOMIC DNA]</scope>
    <source>
        <strain evidence="8">PAL-8-15-08-1</strain>
    </source>
</reference>
<evidence type="ECO:0000256" key="2">
    <source>
        <dbReference type="ARBA" id="ARBA00023052"/>
    </source>
</evidence>
<dbReference type="GO" id="GO:0003984">
    <property type="term" value="F:acetolactate synthase activity"/>
    <property type="evidence" value="ECO:0007669"/>
    <property type="project" value="TreeGrafter"/>
</dbReference>
<feature type="domain" description="Thiamine pyrophosphate enzyme TPP-binding" evidence="5">
    <location>
        <begin position="395"/>
        <end position="537"/>
    </location>
</feature>
<sequence length="561" mass="60337">MKETSILKSISEAVVEMLLELGVKYAFGVSGGAIASLWTTLEQSPIEVLHFRHESGAAFAATEAYLASERPVVVFTTTGPGITNVLTGIMAARSEGAKIILLSGFTSIANRGRWACQETSAYTMSGLGFFTSGQMFHYATVLESSDQLPEIARRLTIGMAKPEGFVSHMSIPTDIQTNFVTESLPHVSLSLSPPTAGEEIISECVQLLSEGSFAIWVGFGARGAASEIRQFAERTAAAVMCSPRGKGIFPEDHPQFIGVTGLSGHDSVMKYMQEKSPLRILVLGTRLGETTSFWSSLMVPERGFIHVDLNPDVPGSAYPSAETFSIHSELKIFLKALLEKFPLAHKPNIISLPCPQFNVIDSTSESPVRPEVLMNVIQQMIVVPNNANAIIMAEAGNSFAWTTHLLQFTQPRYRISTNWGAMGHMTTGVLGAALAGNCKAVAIVGDGAMLMNNEINTAVKYGIPAVWIVLNDACYNMCEQGNALRKLKGADTQFPQADFVAIANGMGADGIRVKRESDLQPALEVAMASTVPFLVDVIIDPSRTAPIGSRVLSLMSQDNKS</sequence>
<dbReference type="STRING" id="1458985.BJP34_29845"/>
<evidence type="ECO:0000313" key="7">
    <source>
        <dbReference type="EMBL" id="AOX03088.1"/>
    </source>
</evidence>
<feature type="domain" description="Thiamine pyrophosphate enzyme central" evidence="4">
    <location>
        <begin position="213"/>
        <end position="337"/>
    </location>
</feature>
<dbReference type="RefSeq" id="WP_070395480.1">
    <property type="nucleotide sequence ID" value="NZ_CP017599.1"/>
</dbReference>
<evidence type="ECO:0000259" key="5">
    <source>
        <dbReference type="Pfam" id="PF02775"/>
    </source>
</evidence>
<dbReference type="NCBIfam" id="NF035927">
    <property type="entry name" value="TPP_ScyA_rel"/>
    <property type="match status" value="1"/>
</dbReference>
<dbReference type="GO" id="GO:0009099">
    <property type="term" value="P:L-valine biosynthetic process"/>
    <property type="evidence" value="ECO:0007669"/>
    <property type="project" value="TreeGrafter"/>
</dbReference>
<dbReference type="InterPro" id="IPR029061">
    <property type="entry name" value="THDP-binding"/>
</dbReference>
<dbReference type="InterPro" id="IPR011766">
    <property type="entry name" value="TPP_enzyme_TPP-bd"/>
</dbReference>
<dbReference type="InterPro" id="IPR012001">
    <property type="entry name" value="Thiamin_PyroP_enz_TPP-bd_dom"/>
</dbReference>
<dbReference type="Pfam" id="PF02776">
    <property type="entry name" value="TPP_enzyme_N"/>
    <property type="match status" value="1"/>
</dbReference>
<organism evidence="7 8">
    <name type="scientific">Moorena producens PAL-8-15-08-1</name>
    <dbReference type="NCBI Taxonomy" id="1458985"/>
    <lineage>
        <taxon>Bacteria</taxon>
        <taxon>Bacillati</taxon>
        <taxon>Cyanobacteriota</taxon>
        <taxon>Cyanophyceae</taxon>
        <taxon>Coleofasciculales</taxon>
        <taxon>Coleofasciculaceae</taxon>
        <taxon>Moorena</taxon>
    </lineage>
</organism>
<evidence type="ECO:0000256" key="1">
    <source>
        <dbReference type="ARBA" id="ARBA00007812"/>
    </source>
</evidence>
<dbReference type="Gene3D" id="3.40.50.1220">
    <property type="entry name" value="TPP-binding domain"/>
    <property type="match status" value="1"/>
</dbReference>
<dbReference type="GO" id="GO:0005948">
    <property type="term" value="C:acetolactate synthase complex"/>
    <property type="evidence" value="ECO:0007669"/>
    <property type="project" value="TreeGrafter"/>
</dbReference>
<dbReference type="GO" id="GO:0000287">
    <property type="term" value="F:magnesium ion binding"/>
    <property type="evidence" value="ECO:0007669"/>
    <property type="project" value="InterPro"/>
</dbReference>
<evidence type="ECO:0000259" key="4">
    <source>
        <dbReference type="Pfam" id="PF00205"/>
    </source>
</evidence>
<dbReference type="Proteomes" id="UP000177870">
    <property type="component" value="Chromosome"/>
</dbReference>
<dbReference type="PANTHER" id="PTHR18968:SF167">
    <property type="entry name" value="ACETOLACTATE SYNTHASE LARGE SUBUNIT ILVB2-RELATED"/>
    <property type="match status" value="1"/>
</dbReference>
<evidence type="ECO:0000313" key="8">
    <source>
        <dbReference type="Proteomes" id="UP000177870"/>
    </source>
</evidence>
<dbReference type="KEGG" id="mpro:BJP34_29845"/>
<keyword evidence="2 3" id="KW-0786">Thiamine pyrophosphate</keyword>
<dbReference type="InterPro" id="IPR029035">
    <property type="entry name" value="DHS-like_NAD/FAD-binding_dom"/>
</dbReference>
<evidence type="ECO:0000259" key="6">
    <source>
        <dbReference type="Pfam" id="PF02776"/>
    </source>
</evidence>
<dbReference type="EMBL" id="CP017599">
    <property type="protein sequence ID" value="AOX03088.1"/>
    <property type="molecule type" value="Genomic_DNA"/>
</dbReference>
<dbReference type="AlphaFoldDB" id="A0A1D8TZL7"/>
<dbReference type="SUPFAM" id="SSF52467">
    <property type="entry name" value="DHS-like NAD/FAD-binding domain"/>
    <property type="match status" value="1"/>
</dbReference>
<dbReference type="OrthoDB" id="9785953at2"/>
<dbReference type="InterPro" id="IPR012000">
    <property type="entry name" value="Thiamin_PyroP_enz_cen_dom"/>
</dbReference>
<evidence type="ECO:0000256" key="3">
    <source>
        <dbReference type="RuleBase" id="RU362132"/>
    </source>
</evidence>
<comment type="similarity">
    <text evidence="1 3">Belongs to the TPP enzyme family.</text>
</comment>
<proteinExistence type="inferred from homology"/>
<dbReference type="Pfam" id="PF02775">
    <property type="entry name" value="TPP_enzyme_C"/>
    <property type="match status" value="1"/>
</dbReference>
<feature type="domain" description="Thiamine pyrophosphate enzyme N-terminal TPP-binding" evidence="6">
    <location>
        <begin position="10"/>
        <end position="119"/>
    </location>
</feature>
<protein>
    <submittedName>
        <fullName evidence="7">Acetolactate synthase</fullName>
    </submittedName>
</protein>
<dbReference type="GO" id="GO:0030976">
    <property type="term" value="F:thiamine pyrophosphate binding"/>
    <property type="evidence" value="ECO:0007669"/>
    <property type="project" value="InterPro"/>
</dbReference>
<dbReference type="Pfam" id="PF00205">
    <property type="entry name" value="TPP_enzyme_M"/>
    <property type="match status" value="1"/>
</dbReference>
<dbReference type="GO" id="GO:0050660">
    <property type="term" value="F:flavin adenine dinucleotide binding"/>
    <property type="evidence" value="ECO:0007669"/>
    <property type="project" value="TreeGrafter"/>
</dbReference>
<dbReference type="CDD" id="cd07035">
    <property type="entry name" value="TPP_PYR_POX_like"/>
    <property type="match status" value="1"/>
</dbReference>
<dbReference type="SUPFAM" id="SSF52518">
    <property type="entry name" value="Thiamin diphosphate-binding fold (THDP-binding)"/>
    <property type="match status" value="2"/>
</dbReference>
<dbReference type="GO" id="GO:0009097">
    <property type="term" value="P:isoleucine biosynthetic process"/>
    <property type="evidence" value="ECO:0007669"/>
    <property type="project" value="TreeGrafter"/>
</dbReference>
<accession>A0A1D8TZL7</accession>
<name>A0A1D8TZL7_9CYAN</name>
<dbReference type="InterPro" id="IPR045229">
    <property type="entry name" value="TPP_enz"/>
</dbReference>